<dbReference type="AlphaFoldDB" id="A0A858BTN4"/>
<dbReference type="PROSITE" id="PS50878">
    <property type="entry name" value="RT_POL"/>
    <property type="match status" value="1"/>
</dbReference>
<dbReference type="InterPro" id="IPR000477">
    <property type="entry name" value="RT_dom"/>
</dbReference>
<reference evidence="2 3" key="1">
    <citation type="submission" date="2020-02" db="EMBL/GenBank/DDBJ databases">
        <authorList>
            <person name="Kim Y.B."/>
            <person name="Roh S.W."/>
        </authorList>
    </citation>
    <scope>NUCLEOTIDE SEQUENCE [LARGE SCALE GENOMIC DNA]</scope>
    <source>
        <strain evidence="2 3">DSM 103574</strain>
    </source>
</reference>
<dbReference type="EMBL" id="CP048649">
    <property type="protein sequence ID" value="QIB69293.1"/>
    <property type="molecule type" value="Genomic_DNA"/>
</dbReference>
<sequence length="521" mass="61223">MLRISENSLEWALKHIEKYGDTDIFPIPFEYKAIRYQWGNVLKDYLLQQDILKWNVRPYRRLLTPKHKYGFRVATQLDPLDCILFTSLVYEIGKDIEKYRLPKEKKVAFSNRFLPTSHGDMYNWSAFQRKSSELLEEKEKDIFAEPYVVVADIADFFPRIYSHPLENALSACTNKSNHVLRIKKMLNDWNYSVSYGIPVGQSATRLLAELVLDDVDRALISEGFEHCRFVDDYRIFCSSKKEAYISLAFLANTLFENHGLTLQQHKTRILTAEEFREIHLISEAKKTLNNLSEKFLEILNELDIDAYDAIVYGDIPEDIKERIDELNMIDILQEQLGLDDIDIRLVSFILTRMGRLDNPGAIDLCLDNIDKLYPVFKVVFTYINELDCLTVEQKACYGEKIISIIDNSIVGHLEYHRAWVFDLFANDQSWNSKDKYVGLLNKFPDEYSRRKLILALGKSNNYSWFKSQKRNFDRFPEWERRALLAAMSCLPGDEAQHWYRSINNRLDILEKNIVEWAMKEF</sequence>
<feature type="domain" description="Reverse transcriptase" evidence="1">
    <location>
        <begin position="45"/>
        <end position="280"/>
    </location>
</feature>
<accession>A0A858BTN4</accession>
<proteinExistence type="predicted"/>
<dbReference type="Pfam" id="PF00078">
    <property type="entry name" value="RVT_1"/>
    <property type="match status" value="1"/>
</dbReference>
<dbReference type="RefSeq" id="WP_163066428.1">
    <property type="nucleotide sequence ID" value="NZ_CP048649.1"/>
</dbReference>
<gene>
    <name evidence="2" type="ORF">Ami103574_08135</name>
</gene>
<name>A0A858BTN4_9FIRM</name>
<keyword evidence="3" id="KW-1185">Reference proteome</keyword>
<evidence type="ECO:0000313" key="3">
    <source>
        <dbReference type="Proteomes" id="UP000466848"/>
    </source>
</evidence>
<dbReference type="CDD" id="cd01646">
    <property type="entry name" value="RT_Bac_retron_I"/>
    <property type="match status" value="1"/>
</dbReference>
<keyword evidence="2" id="KW-0548">Nucleotidyltransferase</keyword>
<protein>
    <submittedName>
        <fullName evidence="2">RNA-directed DNA polymerase</fullName>
    </submittedName>
</protein>
<keyword evidence="2" id="KW-0695">RNA-directed DNA polymerase</keyword>
<dbReference type="PANTHER" id="PTHR34047">
    <property type="entry name" value="NUCLEAR INTRON MATURASE 1, MITOCHONDRIAL-RELATED"/>
    <property type="match status" value="1"/>
</dbReference>
<keyword evidence="2" id="KW-0808">Transferase</keyword>
<dbReference type="KEGG" id="abut:Ami103574_08135"/>
<dbReference type="PANTHER" id="PTHR34047:SF8">
    <property type="entry name" value="PROTEIN YKFC"/>
    <property type="match status" value="1"/>
</dbReference>
<dbReference type="Proteomes" id="UP000466848">
    <property type="component" value="Chromosome"/>
</dbReference>
<dbReference type="GO" id="GO:0003964">
    <property type="term" value="F:RNA-directed DNA polymerase activity"/>
    <property type="evidence" value="ECO:0007669"/>
    <property type="project" value="UniProtKB-KW"/>
</dbReference>
<evidence type="ECO:0000313" key="2">
    <source>
        <dbReference type="EMBL" id="QIB69293.1"/>
    </source>
</evidence>
<dbReference type="InterPro" id="IPR051083">
    <property type="entry name" value="GrpII_Intron_Splice-Mob/Def"/>
</dbReference>
<organism evidence="2 3">
    <name type="scientific">Aminipila butyrica</name>
    <dbReference type="NCBI Taxonomy" id="433296"/>
    <lineage>
        <taxon>Bacteria</taxon>
        <taxon>Bacillati</taxon>
        <taxon>Bacillota</taxon>
        <taxon>Clostridia</taxon>
        <taxon>Peptostreptococcales</taxon>
        <taxon>Anaerovoracaceae</taxon>
        <taxon>Aminipila</taxon>
    </lineage>
</organism>
<evidence type="ECO:0000259" key="1">
    <source>
        <dbReference type="PROSITE" id="PS50878"/>
    </source>
</evidence>